<reference evidence="1" key="1">
    <citation type="submission" date="2019-08" db="EMBL/GenBank/DDBJ databases">
        <authorList>
            <person name="Kucharzyk K."/>
            <person name="Murdoch R.W."/>
            <person name="Higgins S."/>
            <person name="Loffler F."/>
        </authorList>
    </citation>
    <scope>NUCLEOTIDE SEQUENCE</scope>
</reference>
<evidence type="ECO:0000313" key="1">
    <source>
        <dbReference type="EMBL" id="MPN09415.1"/>
    </source>
</evidence>
<protein>
    <submittedName>
        <fullName evidence="1">Uncharacterized protein</fullName>
    </submittedName>
</protein>
<organism evidence="1">
    <name type="scientific">bioreactor metagenome</name>
    <dbReference type="NCBI Taxonomy" id="1076179"/>
    <lineage>
        <taxon>unclassified sequences</taxon>
        <taxon>metagenomes</taxon>
        <taxon>ecological metagenomes</taxon>
    </lineage>
</organism>
<proteinExistence type="predicted"/>
<accession>A0A645F4Z2</accession>
<comment type="caution">
    <text evidence="1">The sequence shown here is derived from an EMBL/GenBank/DDBJ whole genome shotgun (WGS) entry which is preliminary data.</text>
</comment>
<sequence>MPLVSSVIAPKFSVPAIASVPLTTRPGAFSVPKNTGTKLSRTVTVMPSSTVNTKPSRSKVNSSVGAISISALMCAFVTVVSLSAAISSSYVFSSTPRSTAGMLAVACSVAAASCGVASEEVATFAALDGVANGTAQPKLVATRINATSIGKNRFITCPFCPRLYFASNSSGRNTVLQSPW</sequence>
<dbReference type="EMBL" id="VSSQ01055522">
    <property type="protein sequence ID" value="MPN09415.1"/>
    <property type="molecule type" value="Genomic_DNA"/>
</dbReference>
<gene>
    <name evidence="1" type="ORF">SDC9_156705</name>
</gene>
<dbReference type="AlphaFoldDB" id="A0A645F4Z2"/>
<name>A0A645F4Z2_9ZZZZ</name>